<keyword evidence="1" id="KW-0472">Membrane</keyword>
<dbReference type="Pfam" id="PF07690">
    <property type="entry name" value="MFS_1"/>
    <property type="match status" value="1"/>
</dbReference>
<feature type="transmembrane region" description="Helical" evidence="1">
    <location>
        <begin position="468"/>
        <end position="489"/>
    </location>
</feature>
<feature type="transmembrane region" description="Helical" evidence="1">
    <location>
        <begin position="191"/>
        <end position="211"/>
    </location>
</feature>
<feature type="transmembrane region" description="Helical" evidence="1">
    <location>
        <begin position="102"/>
        <end position="123"/>
    </location>
</feature>
<dbReference type="InterPro" id="IPR036259">
    <property type="entry name" value="MFS_trans_sf"/>
</dbReference>
<dbReference type="GO" id="GO:0022857">
    <property type="term" value="F:transmembrane transporter activity"/>
    <property type="evidence" value="ECO:0007669"/>
    <property type="project" value="InterPro"/>
</dbReference>
<reference evidence="2 3" key="1">
    <citation type="journal article" date="2019" name="Nat. Med.">
        <title>A library of human gut bacterial isolates paired with longitudinal multiomics data enables mechanistic microbiome research.</title>
        <authorList>
            <person name="Poyet M."/>
            <person name="Groussin M."/>
            <person name="Gibbons S.M."/>
            <person name="Avila-Pacheco J."/>
            <person name="Jiang X."/>
            <person name="Kearney S.M."/>
            <person name="Perrotta A.R."/>
            <person name="Berdy B."/>
            <person name="Zhao S."/>
            <person name="Lieberman T.D."/>
            <person name="Swanson P.K."/>
            <person name="Smith M."/>
            <person name="Roesemann S."/>
            <person name="Alexander J.E."/>
            <person name="Rich S.A."/>
            <person name="Livny J."/>
            <person name="Vlamakis H."/>
            <person name="Clish C."/>
            <person name="Bullock K."/>
            <person name="Deik A."/>
            <person name="Scott J."/>
            <person name="Pierce K.A."/>
            <person name="Xavier R.J."/>
            <person name="Alm E.J."/>
        </authorList>
    </citation>
    <scope>NUCLEOTIDE SEQUENCE [LARGE SCALE GENOMIC DNA]</scope>
    <source>
        <strain evidence="2 3">BIOML-A1</strain>
    </source>
</reference>
<evidence type="ECO:0000313" key="3">
    <source>
        <dbReference type="Proteomes" id="UP000462865"/>
    </source>
</evidence>
<feature type="transmembrane region" description="Helical" evidence="1">
    <location>
        <begin position="166"/>
        <end position="185"/>
    </location>
</feature>
<feature type="transmembrane region" description="Helical" evidence="1">
    <location>
        <begin position="135"/>
        <end position="154"/>
    </location>
</feature>
<feature type="transmembrane region" description="Helical" evidence="1">
    <location>
        <begin position="439"/>
        <end position="462"/>
    </location>
</feature>
<evidence type="ECO:0000256" key="1">
    <source>
        <dbReference type="SAM" id="Phobius"/>
    </source>
</evidence>
<dbReference type="AlphaFoldDB" id="A0A7K0I7V6"/>
<dbReference type="InterPro" id="IPR011701">
    <property type="entry name" value="MFS"/>
</dbReference>
<dbReference type="SUPFAM" id="SSF103473">
    <property type="entry name" value="MFS general substrate transporter"/>
    <property type="match status" value="1"/>
</dbReference>
<protein>
    <submittedName>
        <fullName evidence="2">MFS transporter</fullName>
    </submittedName>
</protein>
<name>A0A7K0I7V6_9ACTN</name>
<dbReference type="Gene3D" id="1.20.1250.20">
    <property type="entry name" value="MFS general substrate transporter like domains"/>
    <property type="match status" value="2"/>
</dbReference>
<comment type="caution">
    <text evidence="2">The sequence shown here is derived from an EMBL/GenBank/DDBJ whole genome shotgun (WGS) entry which is preliminary data.</text>
</comment>
<dbReference type="InterPro" id="IPR050327">
    <property type="entry name" value="Proton-linked_MCT"/>
</dbReference>
<dbReference type="EMBL" id="WKZA01000002">
    <property type="protein sequence ID" value="MSA93685.1"/>
    <property type="molecule type" value="Genomic_DNA"/>
</dbReference>
<evidence type="ECO:0000313" key="2">
    <source>
        <dbReference type="EMBL" id="MSA93685.1"/>
    </source>
</evidence>
<gene>
    <name evidence="2" type="ORF">GKG38_01070</name>
</gene>
<organism evidence="2 3">
    <name type="scientific">Gordonibacter urolithinfaciens</name>
    <dbReference type="NCBI Taxonomy" id="1335613"/>
    <lineage>
        <taxon>Bacteria</taxon>
        <taxon>Bacillati</taxon>
        <taxon>Actinomycetota</taxon>
        <taxon>Coriobacteriia</taxon>
        <taxon>Eggerthellales</taxon>
        <taxon>Eggerthellaceae</taxon>
        <taxon>Gordonibacter</taxon>
    </lineage>
</organism>
<dbReference type="Proteomes" id="UP000462865">
    <property type="component" value="Unassembled WGS sequence"/>
</dbReference>
<accession>A0A7K0I7V6</accession>
<feature type="transmembrane region" description="Helical" evidence="1">
    <location>
        <begin position="313"/>
        <end position="334"/>
    </location>
</feature>
<feature type="transmembrane region" description="Helical" evidence="1">
    <location>
        <begin position="257"/>
        <end position="276"/>
    </location>
</feature>
<dbReference type="PANTHER" id="PTHR11360">
    <property type="entry name" value="MONOCARBOXYLATE TRANSPORTER"/>
    <property type="match status" value="1"/>
</dbReference>
<sequence length="503" mass="51883">MGSSREVGASAARFPWLCSLLFCVLSSYPCMKARFLTLNAIWLGGGFGDNRGEGSPSCGCSAFIVATGAKGACKGGVELARRGSTMPETTVARVKSERMRTLACSTFALLFLGLIYAFSMFAAPMGEAFELEKGAVGLTFNIMMIAFCIGAVIGSQVERRIGVKGAIVIAAVLFFVGFAGTGLFAKGSIAVVYLCYGTLGGLGVGMGYNTIVSTTNLWFPDKVGFSSGVLMMGFGLGSLILGTLSVNLIPLFGLDPVFVGVGAAGGVVAAATAFMLRRPPENIVALMAPEQAAARDAAGGDGADERFLLKTPILYLFWIWAVIVVAIGLATIGNCAANAQLVGIDAAFATLLVGLVSTCNGLARVVVGMIYDKTNVKVTMFVDGAVAAVACGCIIGAFATGTPALYIAGALCCGFAYGGEPVVASAFARQRYGSAKYPLNLSVINTSIIYGSLLSMAAQALAGGVDSPLAVFTILGVLSVVALVDVLPFSKRWDADLRALRTR</sequence>
<keyword evidence="1" id="KW-0812">Transmembrane</keyword>
<feature type="transmembrane region" description="Helical" evidence="1">
    <location>
        <begin position="378"/>
        <end position="399"/>
    </location>
</feature>
<keyword evidence="1" id="KW-1133">Transmembrane helix</keyword>
<proteinExistence type="predicted"/>
<dbReference type="PANTHER" id="PTHR11360:SF317">
    <property type="entry name" value="MAJOR FACILITATOR SUPERFAMILY (MFS) PROFILE DOMAIN-CONTAINING PROTEIN-RELATED"/>
    <property type="match status" value="1"/>
</dbReference>
<feature type="transmembrane region" description="Helical" evidence="1">
    <location>
        <begin position="405"/>
        <end position="427"/>
    </location>
</feature>
<feature type="transmembrane region" description="Helical" evidence="1">
    <location>
        <begin position="346"/>
        <end position="366"/>
    </location>
</feature>
<feature type="transmembrane region" description="Helical" evidence="1">
    <location>
        <begin position="223"/>
        <end position="245"/>
    </location>
</feature>